<name>A0A5B9DUZ6_9HYPH</name>
<evidence type="ECO:0000256" key="1">
    <source>
        <dbReference type="ARBA" id="ARBA00022801"/>
    </source>
</evidence>
<dbReference type="PANTHER" id="PTHR48081">
    <property type="entry name" value="AB HYDROLASE SUPERFAMILY PROTEIN C4A8.06C"/>
    <property type="match status" value="1"/>
</dbReference>
<gene>
    <name evidence="2" type="ORF">FNA67_21200</name>
</gene>
<dbReference type="Gene3D" id="3.40.50.1820">
    <property type="entry name" value="alpha/beta hydrolase"/>
    <property type="match status" value="1"/>
</dbReference>
<dbReference type="AlphaFoldDB" id="A0A5B9DUZ6"/>
<dbReference type="PANTHER" id="PTHR48081:SF8">
    <property type="entry name" value="ALPHA_BETA HYDROLASE FOLD-3 DOMAIN-CONTAINING PROTEIN-RELATED"/>
    <property type="match status" value="1"/>
</dbReference>
<dbReference type="KEGG" id="yti:FNA67_21200"/>
<accession>A0A5B9DUZ6</accession>
<dbReference type="InterPro" id="IPR050300">
    <property type="entry name" value="GDXG_lipolytic_enzyme"/>
</dbReference>
<dbReference type="InterPro" id="IPR013094">
    <property type="entry name" value="AB_hydrolase_3"/>
</dbReference>
<proteinExistence type="predicted"/>
<sequence length="351" mass="37663">MTSFHDRSTGEALGQAGEFITGNPMVRADADMAHVIEALGDLGARPLEACLPAEARRQASLEDAARMVLARAGREEDESGVEVDDIVIAGPEGDIPARVYRSRLTDATVTPPMILYCHDGGWVVGPGEESAATPRALARKTGAVVVAPRYRLAPEHKFPAAHEDCYAAWLWLLEHGASLGADPGKAAVVGEGVGANMALNISLQAHGERIAMPVHQVLVHPVAGKDMANASYIENMRARPVGTPTMQWCFRHAFQTRADAADPRIDLVGRKDFKGLPPVTLILAEIDPLRSEGEELAEVLHAQGVSVDLRVYDGVTQGFFGLGTLVNKAMFAQSQAANNLVEAFALRRRKI</sequence>
<dbReference type="EMBL" id="CP041690">
    <property type="protein sequence ID" value="QEE22529.1"/>
    <property type="molecule type" value="Genomic_DNA"/>
</dbReference>
<keyword evidence="3" id="KW-1185">Reference proteome</keyword>
<dbReference type="Proteomes" id="UP000321062">
    <property type="component" value="Chromosome"/>
</dbReference>
<dbReference type="RefSeq" id="WP_049707046.1">
    <property type="nucleotide sequence ID" value="NZ_BMFM01000001.1"/>
</dbReference>
<dbReference type="SUPFAM" id="SSF53474">
    <property type="entry name" value="alpha/beta-Hydrolases"/>
    <property type="match status" value="1"/>
</dbReference>
<dbReference type="InterPro" id="IPR029058">
    <property type="entry name" value="AB_hydrolase_fold"/>
</dbReference>
<dbReference type="OrthoDB" id="9806180at2"/>
<evidence type="ECO:0000313" key="3">
    <source>
        <dbReference type="Proteomes" id="UP000321062"/>
    </source>
</evidence>
<evidence type="ECO:0000313" key="2">
    <source>
        <dbReference type="EMBL" id="QEE22529.1"/>
    </source>
</evidence>
<reference evidence="2 3" key="1">
    <citation type="journal article" date="2015" name="Int. J. Syst. Evol. Microbiol.">
        <title>Youhaiella tibetensis gen. nov., sp. nov., isolated from subsurface sediment.</title>
        <authorList>
            <person name="Wang Y.X."/>
            <person name="Huang F.Q."/>
            <person name="Nogi Y."/>
            <person name="Pang S.J."/>
            <person name="Wang P.K."/>
            <person name="Lv J."/>
        </authorList>
    </citation>
    <scope>NUCLEOTIDE SEQUENCE [LARGE SCALE GENOMIC DNA]</scope>
    <source>
        <strain evidence="3">fig4</strain>
    </source>
</reference>
<dbReference type="Pfam" id="PF07859">
    <property type="entry name" value="Abhydrolase_3"/>
    <property type="match status" value="1"/>
</dbReference>
<keyword evidence="1 2" id="KW-0378">Hydrolase</keyword>
<protein>
    <submittedName>
        <fullName evidence="2">Alpha/beta hydrolase</fullName>
    </submittedName>
</protein>
<dbReference type="GO" id="GO:0016787">
    <property type="term" value="F:hydrolase activity"/>
    <property type="evidence" value="ECO:0007669"/>
    <property type="project" value="UniProtKB-KW"/>
</dbReference>
<organism evidence="2 3">
    <name type="scientific">Paradevosia tibetensis</name>
    <dbReference type="NCBI Taxonomy" id="1447062"/>
    <lineage>
        <taxon>Bacteria</taxon>
        <taxon>Pseudomonadati</taxon>
        <taxon>Pseudomonadota</taxon>
        <taxon>Alphaproteobacteria</taxon>
        <taxon>Hyphomicrobiales</taxon>
        <taxon>Devosiaceae</taxon>
        <taxon>Paradevosia</taxon>
    </lineage>
</organism>